<comment type="domain">
    <text evidence="7">Comprises of two domains. The C-terminal domain contains the binding site for glutamine and catalyzes the hydrolysis of this substrate to glutamate and ammonia. The N-terminal domain is anticipated to bind ATP and cobyrinate and catalyzes the ultimate synthesis of the diamide product. The ammonia produced via the glutaminase domain is probably translocated to the adjacent domain via a molecular tunnel, where it reacts with an activated intermediate.</text>
</comment>
<dbReference type="PANTHER" id="PTHR43873:SF1">
    <property type="entry name" value="COBYRINATE A,C-DIAMIDE SYNTHASE"/>
    <property type="match status" value="1"/>
</dbReference>
<dbReference type="GO" id="GO:0042242">
    <property type="term" value="F:cobyrinic acid a,c-diamide synthase activity"/>
    <property type="evidence" value="ECO:0007669"/>
    <property type="project" value="UniProtKB-UniRule"/>
</dbReference>
<dbReference type="Pfam" id="PF01656">
    <property type="entry name" value="CbiA"/>
    <property type="match status" value="1"/>
</dbReference>
<dbReference type="PROSITE" id="PS51274">
    <property type="entry name" value="GATASE_COBBQ"/>
    <property type="match status" value="1"/>
</dbReference>
<dbReference type="Gene3D" id="3.40.50.300">
    <property type="entry name" value="P-loop containing nucleotide triphosphate hydrolases"/>
    <property type="match status" value="2"/>
</dbReference>
<proteinExistence type="inferred from homology"/>
<evidence type="ECO:0000256" key="7">
    <source>
        <dbReference type="HAMAP-Rule" id="MF_00027"/>
    </source>
</evidence>
<dbReference type="HAMAP" id="MF_00027">
    <property type="entry name" value="CobB_CbiA"/>
    <property type="match status" value="1"/>
</dbReference>
<dbReference type="SUPFAM" id="SSF52540">
    <property type="entry name" value="P-loop containing nucleoside triphosphate hydrolases"/>
    <property type="match status" value="1"/>
</dbReference>
<dbReference type="Proteomes" id="UP000199476">
    <property type="component" value="Unassembled WGS sequence"/>
</dbReference>
<dbReference type="OrthoDB" id="9764035at2"/>
<dbReference type="GO" id="GO:0005524">
    <property type="term" value="F:ATP binding"/>
    <property type="evidence" value="ECO:0007669"/>
    <property type="project" value="UniProtKB-UniRule"/>
</dbReference>
<keyword evidence="6 7" id="KW-0315">Glutamine amidotransferase</keyword>
<comment type="similarity">
    <text evidence="7">Belongs to the CobB/CbiA family.</text>
</comment>
<feature type="site" description="Increases nucleophilicity of active site Cys" evidence="7">
    <location>
        <position position="458"/>
    </location>
</feature>
<keyword evidence="2 7" id="KW-0436">Ligase</keyword>
<keyword evidence="5 7" id="KW-0460">Magnesium</keyword>
<keyword evidence="12" id="KW-1185">Reference proteome</keyword>
<dbReference type="PANTHER" id="PTHR43873">
    <property type="entry name" value="COBYRINATE A,C-DIAMIDE SYNTHASE"/>
    <property type="match status" value="1"/>
</dbReference>
<evidence type="ECO:0000256" key="3">
    <source>
        <dbReference type="ARBA" id="ARBA00022741"/>
    </source>
</evidence>
<dbReference type="InterPro" id="IPR011698">
    <property type="entry name" value="GATase_3"/>
</dbReference>
<evidence type="ECO:0000256" key="5">
    <source>
        <dbReference type="ARBA" id="ARBA00022842"/>
    </source>
</evidence>
<evidence type="ECO:0000256" key="6">
    <source>
        <dbReference type="ARBA" id="ARBA00022962"/>
    </source>
</evidence>
<comment type="miscellaneous">
    <text evidence="7">The a and c carboxylates of cobyrinate are activated for nucleophilic attack via formation of a phosphorylated intermediate by ATP. CbiA catalyzes first the amidation of the c-carboxylate, and then that of the a-carboxylate.</text>
</comment>
<evidence type="ECO:0000259" key="9">
    <source>
        <dbReference type="Pfam" id="PF01656"/>
    </source>
</evidence>
<organism evidence="11 12">
    <name type="scientific">Halarsenatibacter silvermanii</name>
    <dbReference type="NCBI Taxonomy" id="321763"/>
    <lineage>
        <taxon>Bacteria</taxon>
        <taxon>Bacillati</taxon>
        <taxon>Bacillota</taxon>
        <taxon>Clostridia</taxon>
        <taxon>Halanaerobiales</taxon>
        <taxon>Halarsenatibacteraceae</taxon>
        <taxon>Halarsenatibacter</taxon>
    </lineage>
</organism>
<dbReference type="NCBIfam" id="TIGR00379">
    <property type="entry name" value="cobB"/>
    <property type="match status" value="1"/>
</dbReference>
<feature type="region of interest" description="Disordered" evidence="8">
    <location>
        <begin position="248"/>
        <end position="269"/>
    </location>
</feature>
<dbReference type="SUPFAM" id="SSF52317">
    <property type="entry name" value="Class I glutamine amidotransferase-like"/>
    <property type="match status" value="1"/>
</dbReference>
<dbReference type="UniPathway" id="UPA00148">
    <property type="reaction ID" value="UER00231"/>
</dbReference>
<dbReference type="CDD" id="cd05388">
    <property type="entry name" value="CobB_N"/>
    <property type="match status" value="1"/>
</dbReference>
<dbReference type="InterPro" id="IPR027417">
    <property type="entry name" value="P-loop_NTPase"/>
</dbReference>
<dbReference type="InterPro" id="IPR002586">
    <property type="entry name" value="CobQ/CobB/MinD/ParA_Nub-bd_dom"/>
</dbReference>
<evidence type="ECO:0000313" key="11">
    <source>
        <dbReference type="EMBL" id="SDM16857.1"/>
    </source>
</evidence>
<evidence type="ECO:0000313" key="12">
    <source>
        <dbReference type="Proteomes" id="UP000199476"/>
    </source>
</evidence>
<comment type="function">
    <text evidence="7">Catalyzes the ATP-dependent amidation of the two carboxylate groups at positions a and c of cobyrinate, using either L-glutamine or ammonia as the nitrogen source.</text>
</comment>
<keyword evidence="3 7" id="KW-0547">Nucleotide-binding</keyword>
<evidence type="ECO:0000259" key="10">
    <source>
        <dbReference type="Pfam" id="PF07685"/>
    </source>
</evidence>
<accession>A0A1G9R1Y1</accession>
<dbReference type="CDD" id="cd03130">
    <property type="entry name" value="GATase1_CobB"/>
    <property type="match status" value="1"/>
</dbReference>
<feature type="domain" description="CobB/CobQ-like glutamine amidotransferase" evidence="10">
    <location>
        <begin position="279"/>
        <end position="464"/>
    </location>
</feature>
<evidence type="ECO:0000256" key="2">
    <source>
        <dbReference type="ARBA" id="ARBA00022598"/>
    </source>
</evidence>
<comment type="pathway">
    <text evidence="7">Cofactor biosynthesis; adenosylcobalamin biosynthesis; cob(II)yrinate a,c-diamide from sirohydrochlorin (anaerobic route): step 10/10.</text>
</comment>
<comment type="cofactor">
    <cofactor evidence="1 7">
        <name>Mg(2+)</name>
        <dbReference type="ChEBI" id="CHEBI:18420"/>
    </cofactor>
</comment>
<dbReference type="EMBL" id="FNGO01000019">
    <property type="protein sequence ID" value="SDM16857.1"/>
    <property type="molecule type" value="Genomic_DNA"/>
</dbReference>
<dbReference type="AlphaFoldDB" id="A0A1G9R1Y1"/>
<dbReference type="RefSeq" id="WP_089761186.1">
    <property type="nucleotide sequence ID" value="NZ_FNGO01000019.1"/>
</dbReference>
<sequence>MVDISSKEREDKSSAETLRAVMIAGTGSGVGKTSVSLGLMSALKKKGLRVQPFKVGPDYIDPGFHEYVTDTGSYNLDSWLIPSGQLRHLWQQKNAEAEISVVEGVMGLFDGASPRTDRGSSAEIAKMLDIPVLLIIDTGGMARSAAAMAKGYSEFSSELNLAGVIANRVGSQSHFELIAEALESETDLECVGYLPKNIDVELPERHLGLIPAGELKELERAATVLGDMVAENLSLDSILNLAEEADNFTKPEEEKNSGPAASLTAKNSGNLQLPGQNLKIGVARDEAFSFHYRANFDLLRELGCELVEFSPLQDEKLPAGLDGLYMAGGFPEVFAEELSCNRKFRENLKQRLEQGLPCFAECGGFMYLMEEICSRGGDCFTMVEYFSGRTVMTDSLQNFGYVNIDLSDGLKLRGHEFHYSRLEESGSLPFQGRVKRQRSGEARPGMAVKENVLAGYPHLHFFGNQKFVARWLNLCAGEINSWL</sequence>
<dbReference type="InterPro" id="IPR004484">
    <property type="entry name" value="CbiA/CobB_synth"/>
</dbReference>
<comment type="catalytic activity">
    <reaction evidence="7">
        <text>cob(II)yrinate + 2 L-glutamine + 2 ATP + 2 H2O = cob(II)yrinate a,c diamide + 2 L-glutamate + 2 ADP + 2 phosphate + 2 H(+)</text>
        <dbReference type="Rhea" id="RHEA:26289"/>
        <dbReference type="ChEBI" id="CHEBI:15377"/>
        <dbReference type="ChEBI" id="CHEBI:15378"/>
        <dbReference type="ChEBI" id="CHEBI:29985"/>
        <dbReference type="ChEBI" id="CHEBI:30616"/>
        <dbReference type="ChEBI" id="CHEBI:43474"/>
        <dbReference type="ChEBI" id="CHEBI:58359"/>
        <dbReference type="ChEBI" id="CHEBI:58537"/>
        <dbReference type="ChEBI" id="CHEBI:58894"/>
        <dbReference type="ChEBI" id="CHEBI:456216"/>
        <dbReference type="EC" id="6.3.5.11"/>
    </reaction>
</comment>
<dbReference type="Pfam" id="PF07685">
    <property type="entry name" value="GATase_3"/>
    <property type="match status" value="1"/>
</dbReference>
<evidence type="ECO:0000256" key="1">
    <source>
        <dbReference type="ARBA" id="ARBA00001946"/>
    </source>
</evidence>
<evidence type="ECO:0000256" key="8">
    <source>
        <dbReference type="SAM" id="MobiDB-lite"/>
    </source>
</evidence>
<dbReference type="EC" id="6.3.5.11" evidence="7"/>
<feature type="active site" description="Nucleophile" evidence="7">
    <location>
        <position position="362"/>
    </location>
</feature>
<dbReference type="GO" id="GO:0009236">
    <property type="term" value="P:cobalamin biosynthetic process"/>
    <property type="evidence" value="ECO:0007669"/>
    <property type="project" value="UniProtKB-UniRule"/>
</dbReference>
<dbReference type="STRING" id="321763.SAMN04488692_11936"/>
<name>A0A1G9R1Y1_9FIRM</name>
<keyword evidence="4 7" id="KW-0067">ATP-binding</keyword>
<protein>
    <recommendedName>
        <fullName evidence="7">Cobyrinate a,c-diamide synthase</fullName>
        <ecNumber evidence="7">6.3.5.11</ecNumber>
    </recommendedName>
    <alternativeName>
        <fullName evidence="7">Cobyrinic acid a,c-diamide synthetase</fullName>
    </alternativeName>
</protein>
<dbReference type="NCBIfam" id="NF002204">
    <property type="entry name" value="PRK01077.1"/>
    <property type="match status" value="1"/>
</dbReference>
<dbReference type="Gene3D" id="3.40.50.880">
    <property type="match status" value="1"/>
</dbReference>
<dbReference type="InterPro" id="IPR029062">
    <property type="entry name" value="Class_I_gatase-like"/>
</dbReference>
<keyword evidence="7" id="KW-0169">Cobalamin biosynthesis</keyword>
<gene>
    <name evidence="7" type="primary">cbiA</name>
    <name evidence="11" type="ORF">SAMN04488692_11936</name>
</gene>
<evidence type="ECO:0000256" key="4">
    <source>
        <dbReference type="ARBA" id="ARBA00022840"/>
    </source>
</evidence>
<reference evidence="11 12" key="1">
    <citation type="submission" date="2016-10" db="EMBL/GenBank/DDBJ databases">
        <authorList>
            <person name="de Groot N.N."/>
        </authorList>
    </citation>
    <scope>NUCLEOTIDE SEQUENCE [LARGE SCALE GENOMIC DNA]</scope>
    <source>
        <strain evidence="11 12">SLAS-1</strain>
    </source>
</reference>
<feature type="domain" description="CobQ/CobB/MinD/ParA nucleotide binding" evidence="9">
    <location>
        <begin position="21"/>
        <end position="207"/>
    </location>
</feature>